<sequence>MKSPTNIAQIATDLLHPQGLQVSSCTSIQSLWAGYGHICHVEATWDGVAESKLLHTQICAADDKPQSLILKYIQPPTTTRRGSGNANKSVDEGHIRKVLSYQVEQFFYTHLAPRMPPQIAVAPCIASINSSSGGTNTTAMVLTDLREKFPIAGEKRGTLNEIQVKAALNWLAGFHGLWWMSTNDFDHSRCVLPPLEHYAQHQSLSLPAQGGVWLNGGYTYLATRRKEYADLQGDSDLEWSSKLCQPVGSGRSSIAELAAELLSSSRAIGPYKTLIHGDVKSENLFTTASGDAVAFYDFQYVGLGLGVCDLAKLFTCSIPLQMLVDDLGAVYTSSELTMQTGEEQLLRAYLSQLRKVSSKEYEWEEFVRHWETALVDWLRFQASWGFWGNSEWLECRVRSILNDKRWMKWLEELMVD</sequence>
<evidence type="ECO:0008006" key="3">
    <source>
        <dbReference type="Google" id="ProtNLM"/>
    </source>
</evidence>
<accession>A0AAN7SZM1</accession>
<name>A0AAN7SZM1_9EURO</name>
<dbReference type="Pfam" id="PF02958">
    <property type="entry name" value="EcKL"/>
    <property type="match status" value="1"/>
</dbReference>
<dbReference type="PANTHER" id="PTHR23020">
    <property type="entry name" value="UNCHARACTERIZED NUCLEAR HORMONE RECEPTOR-RELATED"/>
    <property type="match status" value="1"/>
</dbReference>
<evidence type="ECO:0000313" key="2">
    <source>
        <dbReference type="Proteomes" id="UP001309876"/>
    </source>
</evidence>
<dbReference type="PANTHER" id="PTHR23020:SF41">
    <property type="entry name" value="AMINOGLYCOSIDE PHOSPHOTRANSFERASE DOMAIN-CONTAINING PROTEIN"/>
    <property type="match status" value="1"/>
</dbReference>
<reference evidence="1 2" key="1">
    <citation type="submission" date="2023-08" db="EMBL/GenBank/DDBJ databases">
        <title>Black Yeasts Isolated from many extreme environments.</title>
        <authorList>
            <person name="Coleine C."/>
            <person name="Stajich J.E."/>
            <person name="Selbmann L."/>
        </authorList>
    </citation>
    <scope>NUCLEOTIDE SEQUENCE [LARGE SCALE GENOMIC DNA]</scope>
    <source>
        <strain evidence="1 2">CCFEE 5910</strain>
    </source>
</reference>
<dbReference type="AlphaFoldDB" id="A0AAN7SZM1"/>
<protein>
    <recommendedName>
        <fullName evidence="3">Aminoglycoside phosphotransferase domain-containing protein</fullName>
    </recommendedName>
</protein>
<dbReference type="Gene3D" id="3.90.1200.10">
    <property type="match status" value="1"/>
</dbReference>
<dbReference type="InterPro" id="IPR011009">
    <property type="entry name" value="Kinase-like_dom_sf"/>
</dbReference>
<keyword evidence="2" id="KW-1185">Reference proteome</keyword>
<gene>
    <name evidence="1" type="ORF">LTR05_004524</name>
</gene>
<dbReference type="InterPro" id="IPR052961">
    <property type="entry name" value="Oxido-Kinase-like_Enzymes"/>
</dbReference>
<dbReference type="InterPro" id="IPR004119">
    <property type="entry name" value="EcKL"/>
</dbReference>
<organism evidence="1 2">
    <name type="scientific">Lithohypha guttulata</name>
    <dbReference type="NCBI Taxonomy" id="1690604"/>
    <lineage>
        <taxon>Eukaryota</taxon>
        <taxon>Fungi</taxon>
        <taxon>Dikarya</taxon>
        <taxon>Ascomycota</taxon>
        <taxon>Pezizomycotina</taxon>
        <taxon>Eurotiomycetes</taxon>
        <taxon>Chaetothyriomycetidae</taxon>
        <taxon>Chaetothyriales</taxon>
        <taxon>Trichomeriaceae</taxon>
        <taxon>Lithohypha</taxon>
    </lineage>
</organism>
<evidence type="ECO:0000313" key="1">
    <source>
        <dbReference type="EMBL" id="KAK5085243.1"/>
    </source>
</evidence>
<comment type="caution">
    <text evidence="1">The sequence shown here is derived from an EMBL/GenBank/DDBJ whole genome shotgun (WGS) entry which is preliminary data.</text>
</comment>
<proteinExistence type="predicted"/>
<dbReference type="EMBL" id="JAVRRJ010000004">
    <property type="protein sequence ID" value="KAK5085243.1"/>
    <property type="molecule type" value="Genomic_DNA"/>
</dbReference>
<dbReference type="Proteomes" id="UP001309876">
    <property type="component" value="Unassembled WGS sequence"/>
</dbReference>
<dbReference type="SUPFAM" id="SSF56112">
    <property type="entry name" value="Protein kinase-like (PK-like)"/>
    <property type="match status" value="1"/>
</dbReference>